<comment type="cofactor">
    <cofactor evidence="9">
        <name>heme c</name>
        <dbReference type="ChEBI" id="CHEBI:61717"/>
    </cofactor>
    <text evidence="9">Binds 1 heme c group covalently per subunit.</text>
</comment>
<dbReference type="PANTHER" id="PTHR10266">
    <property type="entry name" value="CYTOCHROME C1"/>
    <property type="match status" value="1"/>
</dbReference>
<dbReference type="GO" id="GO:0046872">
    <property type="term" value="F:metal ion binding"/>
    <property type="evidence" value="ECO:0007669"/>
    <property type="project" value="UniProtKB-KW"/>
</dbReference>
<proteinExistence type="predicted"/>
<dbReference type="RefSeq" id="WP_044048422.1">
    <property type="nucleotide sequence ID" value="NZ_CP003984.1"/>
</dbReference>
<keyword evidence="14" id="KW-1185">Reference proteome</keyword>
<dbReference type="InterPro" id="IPR036909">
    <property type="entry name" value="Cyt_c-like_dom_sf"/>
</dbReference>
<dbReference type="InterPro" id="IPR002326">
    <property type="entry name" value="Cyt_c1"/>
</dbReference>
<keyword evidence="8 10" id="KW-0472">Membrane</keyword>
<feature type="transmembrane region" description="Helical" evidence="10">
    <location>
        <begin position="235"/>
        <end position="254"/>
    </location>
</feature>
<keyword evidence="5 9" id="KW-0479">Metal-binding</keyword>
<comment type="subcellular location">
    <subcellularLocation>
        <location evidence="1">Membrane</location>
    </subcellularLocation>
</comment>
<dbReference type="PROSITE" id="PS51007">
    <property type="entry name" value="CYTC"/>
    <property type="match status" value="1"/>
</dbReference>
<feature type="binding site" description="covalent" evidence="9">
    <location>
        <position position="191"/>
    </location>
    <ligand>
        <name>heme c</name>
        <dbReference type="ChEBI" id="CHEBI:61717"/>
    </ligand>
</feature>
<evidence type="ECO:0000256" key="3">
    <source>
        <dbReference type="ARBA" id="ARBA00022617"/>
    </source>
</evidence>
<keyword evidence="11" id="KW-0732">Signal</keyword>
<evidence type="ECO:0000256" key="4">
    <source>
        <dbReference type="ARBA" id="ARBA00022692"/>
    </source>
</evidence>
<evidence type="ECO:0000256" key="2">
    <source>
        <dbReference type="ARBA" id="ARBA00016165"/>
    </source>
</evidence>
<evidence type="ECO:0000259" key="12">
    <source>
        <dbReference type="PROSITE" id="PS51007"/>
    </source>
</evidence>
<keyword evidence="6 10" id="KW-1133">Transmembrane helix</keyword>
<dbReference type="KEGG" id="ptp:RCA23_c00340"/>
<feature type="domain" description="Cytochrome c" evidence="12">
    <location>
        <begin position="46"/>
        <end position="183"/>
    </location>
</feature>
<evidence type="ECO:0000256" key="6">
    <source>
        <dbReference type="ARBA" id="ARBA00022989"/>
    </source>
</evidence>
<name>A0AAN0RG88_9RHOB</name>
<accession>A0AAN0RG88</accession>
<dbReference type="SUPFAM" id="SSF46626">
    <property type="entry name" value="Cytochrome c"/>
    <property type="match status" value="1"/>
</dbReference>
<evidence type="ECO:0000313" key="14">
    <source>
        <dbReference type="Proteomes" id="UP000028680"/>
    </source>
</evidence>
<sequence length="266" mass="29023">MFKKLTTGLTLALLLATGGVQAAGSEGHVHDHAFSFEGPFGSYDQEQLRRGLKIYTEVCSSCHGMKFVPIRSLSDEGGPHLSKEEVRAYASDFIEVWDQDLNEGEGDYRTAVPADHFPKGGNANAPDLSLMAKARAGFHGPAGTGINQLVKGMGGAEYILSLLTGYTGNEKTSAGVTLYENTAYPGGWISMAPPLEDELVEFEDGHKNDLQHLSEDISAFLMWTAEPKLNDRKRAGMVGVLILGFLTLLLYLANKALWRPIKYRKD</sequence>
<feature type="binding site" description="covalent" evidence="9">
    <location>
        <position position="63"/>
    </location>
    <ligand>
        <name>heme c</name>
        <dbReference type="ChEBI" id="CHEBI:61717"/>
    </ligand>
</feature>
<reference evidence="13 14" key="1">
    <citation type="journal article" date="2014" name="ISME J.">
        <title>Adaptation of an abundant Roseobacter RCA organism to pelagic systems revealed by genomic and transcriptomic analyses.</title>
        <authorList>
            <person name="Voget S."/>
            <person name="Wemheuer B."/>
            <person name="Brinkhoff T."/>
            <person name="Vollmers J."/>
            <person name="Dietrich S."/>
            <person name="Giebel H.A."/>
            <person name="Beardsley C."/>
            <person name="Sardemann C."/>
            <person name="Bakenhus I."/>
            <person name="Billerbeck S."/>
            <person name="Daniel R."/>
            <person name="Simon M."/>
        </authorList>
    </citation>
    <scope>NUCLEOTIDE SEQUENCE [LARGE SCALE GENOMIC DNA]</scope>
    <source>
        <strain evidence="13 14">RCA23</strain>
    </source>
</reference>
<dbReference type="PRINTS" id="PR00603">
    <property type="entry name" value="CYTOCHROMEC1"/>
</dbReference>
<evidence type="ECO:0000313" key="13">
    <source>
        <dbReference type="EMBL" id="AII85607.1"/>
    </source>
</evidence>
<dbReference type="Gene3D" id="1.10.760.10">
    <property type="entry name" value="Cytochrome c-like domain"/>
    <property type="match status" value="1"/>
</dbReference>
<evidence type="ECO:0000256" key="7">
    <source>
        <dbReference type="ARBA" id="ARBA00023004"/>
    </source>
</evidence>
<feature type="binding site" description="covalent" evidence="9">
    <location>
        <position position="62"/>
    </location>
    <ligand>
        <name>heme c</name>
        <dbReference type="ChEBI" id="CHEBI:61717"/>
    </ligand>
</feature>
<dbReference type="PANTHER" id="PTHR10266:SF3">
    <property type="entry name" value="CYTOCHROME C1, HEME PROTEIN, MITOCHONDRIAL"/>
    <property type="match status" value="1"/>
</dbReference>
<evidence type="ECO:0000256" key="11">
    <source>
        <dbReference type="SAM" id="SignalP"/>
    </source>
</evidence>
<evidence type="ECO:0000256" key="9">
    <source>
        <dbReference type="PIRSR" id="PIRSR602326-1"/>
    </source>
</evidence>
<evidence type="ECO:0000256" key="5">
    <source>
        <dbReference type="ARBA" id="ARBA00022723"/>
    </source>
</evidence>
<feature type="chain" id="PRO_5042979476" description="Cytochrome c1" evidence="11">
    <location>
        <begin position="23"/>
        <end position="266"/>
    </location>
</feature>
<protein>
    <recommendedName>
        <fullName evidence="2">Cytochrome c1</fullName>
    </recommendedName>
</protein>
<dbReference type="EMBL" id="CP003984">
    <property type="protein sequence ID" value="AII85607.1"/>
    <property type="molecule type" value="Genomic_DNA"/>
</dbReference>
<dbReference type="GO" id="GO:0009055">
    <property type="term" value="F:electron transfer activity"/>
    <property type="evidence" value="ECO:0007669"/>
    <property type="project" value="InterPro"/>
</dbReference>
<evidence type="ECO:0000256" key="10">
    <source>
        <dbReference type="SAM" id="Phobius"/>
    </source>
</evidence>
<keyword evidence="3 9" id="KW-0349">Heme</keyword>
<gene>
    <name evidence="13" type="primary">petC</name>
    <name evidence="13" type="ORF">RCA23_c00340</name>
</gene>
<dbReference type="GeneID" id="93366963"/>
<dbReference type="GO" id="GO:0016020">
    <property type="term" value="C:membrane"/>
    <property type="evidence" value="ECO:0007669"/>
    <property type="project" value="UniProtKB-SubCell"/>
</dbReference>
<keyword evidence="4 10" id="KW-0812">Transmembrane</keyword>
<evidence type="ECO:0000256" key="1">
    <source>
        <dbReference type="ARBA" id="ARBA00004370"/>
    </source>
</evidence>
<dbReference type="GO" id="GO:0020037">
    <property type="term" value="F:heme binding"/>
    <property type="evidence" value="ECO:0007669"/>
    <property type="project" value="InterPro"/>
</dbReference>
<dbReference type="Proteomes" id="UP000028680">
    <property type="component" value="Chromosome"/>
</dbReference>
<feature type="signal peptide" evidence="11">
    <location>
        <begin position="1"/>
        <end position="22"/>
    </location>
</feature>
<feature type="binding site" description="covalent" evidence="9">
    <location>
        <position position="59"/>
    </location>
    <ligand>
        <name>heme c</name>
        <dbReference type="ChEBI" id="CHEBI:61717"/>
    </ligand>
</feature>
<dbReference type="InterPro" id="IPR009056">
    <property type="entry name" value="Cyt_c-like_dom"/>
</dbReference>
<organism evidence="13 14">
    <name type="scientific">Planktomarina temperata RCA23</name>
    <dbReference type="NCBI Taxonomy" id="666509"/>
    <lineage>
        <taxon>Bacteria</taxon>
        <taxon>Pseudomonadati</taxon>
        <taxon>Pseudomonadota</taxon>
        <taxon>Alphaproteobacteria</taxon>
        <taxon>Rhodobacterales</taxon>
        <taxon>Paracoccaceae</taxon>
        <taxon>Planktomarina</taxon>
    </lineage>
</organism>
<dbReference type="Gene3D" id="1.20.5.100">
    <property type="entry name" value="Cytochrome c1, transmembrane anchor, C-terminal"/>
    <property type="match status" value="1"/>
</dbReference>
<keyword evidence="7 9" id="KW-0408">Iron</keyword>
<dbReference type="Pfam" id="PF02167">
    <property type="entry name" value="Cytochrom_C1"/>
    <property type="match status" value="1"/>
</dbReference>
<evidence type="ECO:0000256" key="8">
    <source>
        <dbReference type="ARBA" id="ARBA00023136"/>
    </source>
</evidence>
<dbReference type="AlphaFoldDB" id="A0AAN0RG88"/>